<comment type="caution">
    <text evidence="1">The sequence shown here is derived from an EMBL/GenBank/DDBJ whole genome shotgun (WGS) entry which is preliminary data.</text>
</comment>
<gene>
    <name evidence="1" type="ORF">ENT17_09315</name>
</gene>
<sequence length="101" mass="11806">MFQSFREFLNKLFKPFAGKPEKMPPVSLAEARMMAEMIAGTDEVELTCDEVFELLDQFTEMAVRGEDVAHLMPLVHRHLEMCPECREEYETLRRILEAKLI</sequence>
<proteinExistence type="predicted"/>
<reference evidence="1" key="1">
    <citation type="journal article" date="2020" name="mSystems">
        <title>Genome- and Community-Level Interaction Insights into Carbon Utilization and Element Cycling Functions of Hydrothermarchaeota in Hydrothermal Sediment.</title>
        <authorList>
            <person name="Zhou Z."/>
            <person name="Liu Y."/>
            <person name="Xu W."/>
            <person name="Pan J."/>
            <person name="Luo Z.H."/>
            <person name="Li M."/>
        </authorList>
    </citation>
    <scope>NUCLEOTIDE SEQUENCE [LARGE SCALE GENOMIC DNA]</scope>
    <source>
        <strain evidence="1">SpSt-556</strain>
    </source>
</reference>
<accession>A0A7C4Q2J1</accession>
<organism evidence="1">
    <name type="scientific">Bellilinea caldifistulae</name>
    <dbReference type="NCBI Taxonomy" id="360411"/>
    <lineage>
        <taxon>Bacteria</taxon>
        <taxon>Bacillati</taxon>
        <taxon>Chloroflexota</taxon>
        <taxon>Anaerolineae</taxon>
        <taxon>Anaerolineales</taxon>
        <taxon>Anaerolineaceae</taxon>
        <taxon>Bellilinea</taxon>
    </lineage>
</organism>
<evidence type="ECO:0000313" key="1">
    <source>
        <dbReference type="EMBL" id="HGS87804.1"/>
    </source>
</evidence>
<name>A0A7C4Q2J1_9CHLR</name>
<evidence type="ECO:0008006" key="2">
    <source>
        <dbReference type="Google" id="ProtNLM"/>
    </source>
</evidence>
<protein>
    <recommendedName>
        <fullName evidence="2">Zinc-finger domain-containing protein</fullName>
    </recommendedName>
</protein>
<dbReference type="AlphaFoldDB" id="A0A7C4Q2J1"/>
<dbReference type="EMBL" id="DSXR01000092">
    <property type="protein sequence ID" value="HGS87804.1"/>
    <property type="molecule type" value="Genomic_DNA"/>
</dbReference>